<dbReference type="Proteomes" id="UP000887458">
    <property type="component" value="Unassembled WGS sequence"/>
</dbReference>
<organism evidence="1 2">
    <name type="scientific">Dermatophagoides pteronyssinus</name>
    <name type="common">European house dust mite</name>
    <dbReference type="NCBI Taxonomy" id="6956"/>
    <lineage>
        <taxon>Eukaryota</taxon>
        <taxon>Metazoa</taxon>
        <taxon>Ecdysozoa</taxon>
        <taxon>Arthropoda</taxon>
        <taxon>Chelicerata</taxon>
        <taxon>Arachnida</taxon>
        <taxon>Acari</taxon>
        <taxon>Acariformes</taxon>
        <taxon>Sarcoptiformes</taxon>
        <taxon>Astigmata</taxon>
        <taxon>Psoroptidia</taxon>
        <taxon>Analgoidea</taxon>
        <taxon>Pyroglyphidae</taxon>
        <taxon>Dermatophagoidinae</taxon>
        <taxon>Dermatophagoides</taxon>
    </lineage>
</organism>
<protein>
    <submittedName>
        <fullName evidence="1">Uncharacterized protein</fullName>
    </submittedName>
</protein>
<reference evidence="1 2" key="1">
    <citation type="journal article" date="2018" name="J. Allergy Clin. Immunol.">
        <title>High-quality assembly of Dermatophagoides pteronyssinus genome and transcriptome reveals a wide range of novel allergens.</title>
        <authorList>
            <person name="Liu X.Y."/>
            <person name="Yang K.Y."/>
            <person name="Wang M.Q."/>
            <person name="Kwok J.S."/>
            <person name="Zeng X."/>
            <person name="Yang Z."/>
            <person name="Xiao X.J."/>
            <person name="Lau C.P."/>
            <person name="Li Y."/>
            <person name="Huang Z.M."/>
            <person name="Ba J.G."/>
            <person name="Yim A.K."/>
            <person name="Ouyang C.Y."/>
            <person name="Ngai S.M."/>
            <person name="Chan T.F."/>
            <person name="Leung E.L."/>
            <person name="Liu L."/>
            <person name="Liu Z.G."/>
            <person name="Tsui S.K."/>
        </authorList>
    </citation>
    <scope>NUCLEOTIDE SEQUENCE [LARGE SCALE GENOMIC DNA]</scope>
    <source>
        <strain evidence="1">Derp</strain>
    </source>
</reference>
<evidence type="ECO:0000313" key="2">
    <source>
        <dbReference type="Proteomes" id="UP000887458"/>
    </source>
</evidence>
<sequence length="76" mass="8882">MDDHGDDDDDVKELIFCLFHKESSKIISKMFHLPHGGFSLHFRRCTNFGHLRPPFCGFNLISRRRSFLALPHGFVH</sequence>
<comment type="caution">
    <text evidence="1">The sequence shown here is derived from an EMBL/GenBank/DDBJ whole genome shotgun (WGS) entry which is preliminary data.</text>
</comment>
<reference evidence="1 2" key="2">
    <citation type="journal article" date="2022" name="Mol. Biol. Evol.">
        <title>Comparative Genomics Reveals Insights into the Divergent Evolution of Astigmatic Mites and Household Pest Adaptations.</title>
        <authorList>
            <person name="Xiong Q."/>
            <person name="Wan A.T."/>
            <person name="Liu X."/>
            <person name="Fung C.S."/>
            <person name="Xiao X."/>
            <person name="Malainual N."/>
            <person name="Hou J."/>
            <person name="Wang L."/>
            <person name="Wang M."/>
            <person name="Yang K.Y."/>
            <person name="Cui Y."/>
            <person name="Leung E.L."/>
            <person name="Nong W."/>
            <person name="Shin S.K."/>
            <person name="Au S.W."/>
            <person name="Jeong K.Y."/>
            <person name="Chew F.T."/>
            <person name="Hui J.H."/>
            <person name="Leung T.F."/>
            <person name="Tungtrongchitr A."/>
            <person name="Zhong N."/>
            <person name="Liu Z."/>
            <person name="Tsui S.K."/>
        </authorList>
    </citation>
    <scope>NUCLEOTIDE SEQUENCE [LARGE SCALE GENOMIC DNA]</scope>
    <source>
        <strain evidence="1">Derp</strain>
    </source>
</reference>
<evidence type="ECO:0000313" key="1">
    <source>
        <dbReference type="EMBL" id="KAH9415064.1"/>
    </source>
</evidence>
<keyword evidence="2" id="KW-1185">Reference proteome</keyword>
<accession>A0ABQ8IXM1</accession>
<gene>
    <name evidence="1" type="ORF">DERP_013534</name>
</gene>
<proteinExistence type="predicted"/>
<name>A0ABQ8IXM1_DERPT</name>
<dbReference type="EMBL" id="NJHN03000100">
    <property type="protein sequence ID" value="KAH9415064.1"/>
    <property type="molecule type" value="Genomic_DNA"/>
</dbReference>